<dbReference type="InterPro" id="IPR036364">
    <property type="entry name" value="SEA_dom_sf"/>
</dbReference>
<dbReference type="AlphaFoldDB" id="A0AAN7WVY7"/>
<evidence type="ECO:0000256" key="1">
    <source>
        <dbReference type="SAM" id="MobiDB-lite"/>
    </source>
</evidence>
<reference evidence="4 5" key="2">
    <citation type="journal article" date="2023" name="Mol. Biol. Evol.">
        <title>Genomics of Secondarily Temperate Adaptation in the Only Non-Antarctic Icefish.</title>
        <authorList>
            <person name="Rivera-Colon A.G."/>
            <person name="Rayamajhi N."/>
            <person name="Minhas B.F."/>
            <person name="Madrigal G."/>
            <person name="Bilyk K.T."/>
            <person name="Yoon V."/>
            <person name="Hune M."/>
            <person name="Gregory S."/>
            <person name="Cheng C.H.C."/>
            <person name="Catchen J.M."/>
        </authorList>
    </citation>
    <scope>NUCLEOTIDE SEQUENCE [LARGE SCALE GENOMIC DNA]</scope>
    <source>
        <strain evidence="4">JMC-PN-2008</strain>
    </source>
</reference>
<organism evidence="4 5">
    <name type="scientific">Eleginops maclovinus</name>
    <name type="common">Patagonian blennie</name>
    <name type="synonym">Eleginus maclovinus</name>
    <dbReference type="NCBI Taxonomy" id="56733"/>
    <lineage>
        <taxon>Eukaryota</taxon>
        <taxon>Metazoa</taxon>
        <taxon>Chordata</taxon>
        <taxon>Craniata</taxon>
        <taxon>Vertebrata</taxon>
        <taxon>Euteleostomi</taxon>
        <taxon>Actinopterygii</taxon>
        <taxon>Neopterygii</taxon>
        <taxon>Teleostei</taxon>
        <taxon>Neoteleostei</taxon>
        <taxon>Acanthomorphata</taxon>
        <taxon>Eupercaria</taxon>
        <taxon>Perciformes</taxon>
        <taxon>Notothenioidei</taxon>
        <taxon>Eleginopidae</taxon>
        <taxon>Eleginops</taxon>
    </lineage>
</organism>
<keyword evidence="5" id="KW-1185">Reference proteome</keyword>
<name>A0AAN7WVY7_ELEMC</name>
<evidence type="ECO:0000313" key="5">
    <source>
        <dbReference type="Proteomes" id="UP001346869"/>
    </source>
</evidence>
<dbReference type="InterPro" id="IPR000082">
    <property type="entry name" value="SEA_dom"/>
</dbReference>
<dbReference type="Proteomes" id="UP001346869">
    <property type="component" value="Unassembled WGS sequence"/>
</dbReference>
<evidence type="ECO:0000256" key="2">
    <source>
        <dbReference type="SAM" id="SignalP"/>
    </source>
</evidence>
<dbReference type="EMBL" id="JAUZQC010000025">
    <property type="protein sequence ID" value="KAK5848404.1"/>
    <property type="molecule type" value="Genomic_DNA"/>
</dbReference>
<reference evidence="4 5" key="1">
    <citation type="journal article" date="2023" name="Genes (Basel)">
        <title>Chromosome-Level Genome Assembly and Circadian Gene Repertoire of the Patagonia Blennie Eleginops maclovinus-The Closest Ancestral Proxy of Antarctic Cryonotothenioids.</title>
        <authorList>
            <person name="Cheng C.C."/>
            <person name="Rivera-Colon A.G."/>
            <person name="Minhas B.F."/>
            <person name="Wilson L."/>
            <person name="Rayamajhi N."/>
            <person name="Vargas-Chacoff L."/>
            <person name="Catchen J.M."/>
        </authorList>
    </citation>
    <scope>NUCLEOTIDE SEQUENCE [LARGE SCALE GENOMIC DNA]</scope>
    <source>
        <strain evidence="4">JMC-PN-2008</strain>
    </source>
</reference>
<gene>
    <name evidence="4" type="ORF">PBY51_006021</name>
</gene>
<proteinExistence type="predicted"/>
<sequence>MGSAPILPILLMFLGAIKLAGSSTTTADGSTLTSSSPSSIGSTTNELNNPNSTQYKTLARLIVSVCDLIYRRKFGFIFIRTYIRGFRGVVARTRMENIQAEVGLVFNNTVSPAQIPKDDVVIATLAEAVNTPNSLNLTIVPNSIQIIGSPTKAPTTPVTTAKTPATTAAEKLTKRRLTFRSAGEIFKNDLLNPSSSAFVNRATLIKQTLEPNYQKAFSSFRFLNVIMFRNGSIINTMDLQFASTSVPNGTQIADVLIGAASNITAFNIETTSISVDGIQVSHGVKHRISVLTATLLVLLSWLLPRLH</sequence>
<dbReference type="PROSITE" id="PS50024">
    <property type="entry name" value="SEA"/>
    <property type="match status" value="1"/>
</dbReference>
<keyword evidence="2" id="KW-0732">Signal</keyword>
<feature type="chain" id="PRO_5042826915" description="SEA domain-containing protein" evidence="2">
    <location>
        <begin position="23"/>
        <end position="307"/>
    </location>
</feature>
<protein>
    <recommendedName>
        <fullName evidence="3">SEA domain-containing protein</fullName>
    </recommendedName>
</protein>
<evidence type="ECO:0000313" key="4">
    <source>
        <dbReference type="EMBL" id="KAK5848404.1"/>
    </source>
</evidence>
<evidence type="ECO:0000259" key="3">
    <source>
        <dbReference type="PROSITE" id="PS50024"/>
    </source>
</evidence>
<dbReference type="SUPFAM" id="SSF82671">
    <property type="entry name" value="SEA domain"/>
    <property type="match status" value="1"/>
</dbReference>
<feature type="region of interest" description="Disordered" evidence="1">
    <location>
        <begin position="23"/>
        <end position="49"/>
    </location>
</feature>
<feature type="compositionally biased region" description="Low complexity" evidence="1">
    <location>
        <begin position="23"/>
        <end position="44"/>
    </location>
</feature>
<accession>A0AAN7WVY7</accession>
<comment type="caution">
    <text evidence="4">The sequence shown here is derived from an EMBL/GenBank/DDBJ whole genome shotgun (WGS) entry which is preliminary data.</text>
</comment>
<feature type="signal peptide" evidence="2">
    <location>
        <begin position="1"/>
        <end position="22"/>
    </location>
</feature>
<feature type="domain" description="SEA" evidence="3">
    <location>
        <begin position="171"/>
        <end position="280"/>
    </location>
</feature>